<comment type="caution">
    <text evidence="3">The sequence shown here is derived from an EMBL/GenBank/DDBJ whole genome shotgun (WGS) entry which is preliminary data.</text>
</comment>
<organism evidence="3 4">
    <name type="scientific">Cudoniella acicularis</name>
    <dbReference type="NCBI Taxonomy" id="354080"/>
    <lineage>
        <taxon>Eukaryota</taxon>
        <taxon>Fungi</taxon>
        <taxon>Dikarya</taxon>
        <taxon>Ascomycota</taxon>
        <taxon>Pezizomycotina</taxon>
        <taxon>Leotiomycetes</taxon>
        <taxon>Helotiales</taxon>
        <taxon>Tricladiaceae</taxon>
        <taxon>Cudoniella</taxon>
    </lineage>
</organism>
<protein>
    <recommendedName>
        <fullName evidence="2">Nephrocystin 3-like N-terminal domain-containing protein</fullName>
    </recommendedName>
</protein>
<evidence type="ECO:0000259" key="2">
    <source>
        <dbReference type="Pfam" id="PF24883"/>
    </source>
</evidence>
<reference evidence="3 4" key="1">
    <citation type="submission" date="2020-03" db="EMBL/GenBank/DDBJ databases">
        <title>Draft Genome Sequence of Cudoniella acicularis.</title>
        <authorList>
            <person name="Buettner E."/>
            <person name="Kellner H."/>
        </authorList>
    </citation>
    <scope>NUCLEOTIDE SEQUENCE [LARGE SCALE GENOMIC DNA]</scope>
    <source>
        <strain evidence="3 4">DSM 108380</strain>
    </source>
</reference>
<dbReference type="Proteomes" id="UP000566819">
    <property type="component" value="Unassembled WGS sequence"/>
</dbReference>
<proteinExistence type="predicted"/>
<sequence>MTQETYLGNNTLIEAAKIKSNASLSASQNGCPNNSFKVRSDSLTIRQICLGTIGIYEFIPSSSILHHGPNVGVSLESFYLEICDAAARVAEELLRRLQRLRASNGRHRAWESLKAAIKATWSQDEIASLTQRLSVLKESMQSRFVLELGQMTSAEILRSSARFNTLDTGTQDILKALVNSGEKWTKETSDSIAKMLCRLEAVNQDEHHRTLQMMSDLRTSLLPANSPVDVITAQIEMLNVGDQEEEKLRNTVSRMLLEELSYPQMTNRYEEIVEAHPETLEWIFSDVKQWKLPWSDFGKGTNMQKSQQGLLRSLLFQILGEHTKLIPIVFPTRWTELYGGKLNLGKQILPKTWFIRELHKAFERLIDQHQYFMKPCFFVDGLDEFSGDTEQLCLLFQRLDQRSETAKFCLSSRPWVQSNKASRVALVSDSKISPPTTLILLLKTNSKEVKPSKGLSRGSLNLYTKILSQIEPIYFEWASRAFQIMKLSLKLSSDPFEKLEPSQSLHKLEGRQETEESGVNAPTLAGLLFAMDEDYTPRCIDRAFVDPEELRIVCDELQVQLTARFNHHRGGPDHSYELANFPVLSIANDALIYSYHMNGHAASRKIRTELLGKLMDLDIRDDPSEVIPTWGIFLHQATSYSLSDFVEDKLSSENRDTTQYVTDLTSRLM</sequence>
<evidence type="ECO:0000256" key="1">
    <source>
        <dbReference type="ARBA" id="ARBA00022737"/>
    </source>
</evidence>
<dbReference type="InterPro" id="IPR056884">
    <property type="entry name" value="NPHP3-like_N"/>
</dbReference>
<keyword evidence="1" id="KW-0677">Repeat</keyword>
<evidence type="ECO:0000313" key="3">
    <source>
        <dbReference type="EMBL" id="KAF4629488.1"/>
    </source>
</evidence>
<keyword evidence="4" id="KW-1185">Reference proteome</keyword>
<dbReference type="PANTHER" id="PTHR10039">
    <property type="entry name" value="AMELOGENIN"/>
    <property type="match status" value="1"/>
</dbReference>
<name>A0A8H4W0D7_9HELO</name>
<evidence type="ECO:0000313" key="4">
    <source>
        <dbReference type="Proteomes" id="UP000566819"/>
    </source>
</evidence>
<dbReference type="EMBL" id="JAAMPI010000670">
    <property type="protein sequence ID" value="KAF4629488.1"/>
    <property type="molecule type" value="Genomic_DNA"/>
</dbReference>
<dbReference type="Pfam" id="PF24883">
    <property type="entry name" value="NPHP3_N"/>
    <property type="match status" value="1"/>
</dbReference>
<dbReference type="PANTHER" id="PTHR10039:SF5">
    <property type="entry name" value="NACHT DOMAIN-CONTAINING PROTEIN"/>
    <property type="match status" value="1"/>
</dbReference>
<dbReference type="OrthoDB" id="443402at2759"/>
<dbReference type="AlphaFoldDB" id="A0A8H4W0D7"/>
<gene>
    <name evidence="3" type="ORF">G7Y89_g8658</name>
</gene>
<accession>A0A8H4W0D7</accession>
<feature type="domain" description="Nephrocystin 3-like N-terminal" evidence="2">
    <location>
        <begin position="299"/>
        <end position="413"/>
    </location>
</feature>